<name>A0A1M5DXX5_9BACT</name>
<dbReference type="STRING" id="1194090.SAMN05443144_11262"/>
<feature type="region of interest" description="Disordered" evidence="1">
    <location>
        <begin position="1"/>
        <end position="36"/>
    </location>
</feature>
<dbReference type="RefSeq" id="WP_073064490.1">
    <property type="nucleotide sequence ID" value="NZ_FQUS01000012.1"/>
</dbReference>
<accession>A0A1M5DXX5</accession>
<evidence type="ECO:0000313" key="2">
    <source>
        <dbReference type="EMBL" id="SHF71662.1"/>
    </source>
</evidence>
<proteinExistence type="predicted"/>
<dbReference type="Proteomes" id="UP000184041">
    <property type="component" value="Unassembled WGS sequence"/>
</dbReference>
<evidence type="ECO:0000313" key="3">
    <source>
        <dbReference type="Proteomes" id="UP000184041"/>
    </source>
</evidence>
<dbReference type="AlphaFoldDB" id="A0A1M5DXX5"/>
<feature type="compositionally biased region" description="Acidic residues" evidence="1">
    <location>
        <begin position="570"/>
        <end position="581"/>
    </location>
</feature>
<feature type="region of interest" description="Disordered" evidence="1">
    <location>
        <begin position="569"/>
        <end position="589"/>
    </location>
</feature>
<organism evidence="2 3">
    <name type="scientific">Fodinibius roseus</name>
    <dbReference type="NCBI Taxonomy" id="1194090"/>
    <lineage>
        <taxon>Bacteria</taxon>
        <taxon>Pseudomonadati</taxon>
        <taxon>Balneolota</taxon>
        <taxon>Balneolia</taxon>
        <taxon>Balneolales</taxon>
        <taxon>Balneolaceae</taxon>
        <taxon>Fodinibius</taxon>
    </lineage>
</organism>
<protein>
    <submittedName>
        <fullName evidence="2">Uncharacterized protein</fullName>
    </submittedName>
</protein>
<gene>
    <name evidence="2" type="ORF">SAMN05443144_11262</name>
</gene>
<dbReference type="OrthoDB" id="1211274at2"/>
<feature type="compositionally biased region" description="Pro residues" evidence="1">
    <location>
        <begin position="21"/>
        <end position="31"/>
    </location>
</feature>
<keyword evidence="3" id="KW-1185">Reference proteome</keyword>
<sequence length="637" mass="72806">MSERTDSPESTDDPNTFMVNPTPPQSPPPEPARGEAYRSFVGTGMSELEPEKGLPKLQGEILFVNGYHSDSFAGNYHALLDITPDEPGFFTMRGDNASERDRSAGSDIFTSGEREAIEEMDLRERHLGQGDATGKTNDYVLGMFWGYWNSIKNDNKGSEEYARYFNAWRHDHYINGSHGLASNAAHRIDHGVALGYRWARTHWDIRPEEEVTSKKEQAPYVQSYSPPYRPVTLVAHSQGAAVGAGVALGLLRYAGELGWEQAALNMIYLGVHQPKGLCGEEYEQFIWAKRDYYGVDANFWEADPFSVWYGEDRQVYKFMNGIAELFSLARNKLKHRRGMIEHLQAITDWEAFKKRALQFTFSNDRGDLVCRDGDMPKMRCACNPRVDATLYSAEYFPDHSDVPAPYLSLQEKELIDLEEGGCLVVPAYAVIQRIHVTEDPDQPDGKKKEFWEDYRSVARDWGNALARYKRLKRQYRQDSGRAFEEGPLSRRYPGWDDHGYGKVARAHRRMLYHYGRLQHGDLFAHRSPVGLIHDPDLLGASGSFDDKFGSSSIWERIKKAGEDMFYRVEYDEDPDGGEPLDEEKREKDKRYVEDSESKKLLIDTSIAETFYIKNVIKAYVEGDESAEDQLYKEPDEA</sequence>
<dbReference type="EMBL" id="FQUS01000012">
    <property type="protein sequence ID" value="SHF71662.1"/>
    <property type="molecule type" value="Genomic_DNA"/>
</dbReference>
<reference evidence="2 3" key="1">
    <citation type="submission" date="2016-11" db="EMBL/GenBank/DDBJ databases">
        <authorList>
            <person name="Jaros S."/>
            <person name="Januszkiewicz K."/>
            <person name="Wedrychowicz H."/>
        </authorList>
    </citation>
    <scope>NUCLEOTIDE SEQUENCE [LARGE SCALE GENOMIC DNA]</scope>
    <source>
        <strain evidence="2 3">DSM 21986</strain>
    </source>
</reference>
<evidence type="ECO:0000256" key="1">
    <source>
        <dbReference type="SAM" id="MobiDB-lite"/>
    </source>
</evidence>